<comment type="caution">
    <text evidence="1">The sequence shown here is derived from an EMBL/GenBank/DDBJ whole genome shotgun (WGS) entry which is preliminary data.</text>
</comment>
<keyword evidence="2" id="KW-1185">Reference proteome</keyword>
<reference evidence="2" key="1">
    <citation type="journal article" date="2019" name="Int. J. Syst. Evol. Microbiol.">
        <title>The Global Catalogue of Microorganisms (GCM) 10K type strain sequencing project: providing services to taxonomists for standard genome sequencing and annotation.</title>
        <authorList>
            <consortium name="The Broad Institute Genomics Platform"/>
            <consortium name="The Broad Institute Genome Sequencing Center for Infectious Disease"/>
            <person name="Wu L."/>
            <person name="Ma J."/>
        </authorList>
    </citation>
    <scope>NUCLEOTIDE SEQUENCE [LARGE SCALE GENOMIC DNA]</scope>
    <source>
        <strain evidence="2">KCTC 42585</strain>
    </source>
</reference>
<dbReference type="EMBL" id="JBHULT010000005">
    <property type="protein sequence ID" value="MFD2516666.1"/>
    <property type="molecule type" value="Genomic_DNA"/>
</dbReference>
<sequence length="114" mass="13391">MAKDYLSSGAKYLKKNQKNYQLIKERIELNEAMADLYSDDLKKVEKFLRKKDLADFDAKHLMIVAFLKRAVSLNDNSPEAEKWADYFAAQNNEAYEVRWKLFSRDKEAFAESNL</sequence>
<protein>
    <submittedName>
        <fullName evidence="1">Uncharacterized protein</fullName>
    </submittedName>
</protein>
<dbReference type="RefSeq" id="WP_380747964.1">
    <property type="nucleotide sequence ID" value="NZ_JBHULT010000005.1"/>
</dbReference>
<proteinExistence type="predicted"/>
<organism evidence="1 2">
    <name type="scientific">Salinimicrobium flavum</name>
    <dbReference type="NCBI Taxonomy" id="1737065"/>
    <lineage>
        <taxon>Bacteria</taxon>
        <taxon>Pseudomonadati</taxon>
        <taxon>Bacteroidota</taxon>
        <taxon>Flavobacteriia</taxon>
        <taxon>Flavobacteriales</taxon>
        <taxon>Flavobacteriaceae</taxon>
        <taxon>Salinimicrobium</taxon>
    </lineage>
</organism>
<accession>A0ABW5IU89</accession>
<evidence type="ECO:0000313" key="1">
    <source>
        <dbReference type="EMBL" id="MFD2516666.1"/>
    </source>
</evidence>
<gene>
    <name evidence="1" type="ORF">ACFSTG_02040</name>
</gene>
<evidence type="ECO:0000313" key="2">
    <source>
        <dbReference type="Proteomes" id="UP001597468"/>
    </source>
</evidence>
<dbReference type="Proteomes" id="UP001597468">
    <property type="component" value="Unassembled WGS sequence"/>
</dbReference>
<name>A0ABW5IU89_9FLAO</name>